<dbReference type="EMBL" id="VJZE01000109">
    <property type="protein sequence ID" value="MPY41683.1"/>
    <property type="molecule type" value="Genomic_DNA"/>
</dbReference>
<proteinExistence type="predicted"/>
<sequence>MSTFPVPICWQKSSFSGVDGEDCIELAVHETQVLIRESDVPDTVITASPTRLRVFLAALKPER</sequence>
<accession>A0A5N8W2G5</accession>
<dbReference type="RefSeq" id="WP_152785333.1">
    <property type="nucleotide sequence ID" value="NZ_BAABEQ010000113.1"/>
</dbReference>
<dbReference type="Proteomes" id="UP000326979">
    <property type="component" value="Unassembled WGS sequence"/>
</dbReference>
<dbReference type="OrthoDB" id="3402668at2"/>
<evidence type="ECO:0000313" key="2">
    <source>
        <dbReference type="EMBL" id="MPY41683.1"/>
    </source>
</evidence>
<organism evidence="2 3">
    <name type="scientific">Streptomyces phyllanthi</name>
    <dbReference type="NCBI Taxonomy" id="1803180"/>
    <lineage>
        <taxon>Bacteria</taxon>
        <taxon>Bacillati</taxon>
        <taxon>Actinomycetota</taxon>
        <taxon>Actinomycetes</taxon>
        <taxon>Kitasatosporales</taxon>
        <taxon>Streptomycetaceae</taxon>
        <taxon>Streptomyces</taxon>
    </lineage>
</organism>
<name>A0A5N8W2G5_9ACTN</name>
<reference evidence="2 3" key="1">
    <citation type="submission" date="2019-07" db="EMBL/GenBank/DDBJ databases">
        <title>New species of Amycolatopsis and Streptomyces.</title>
        <authorList>
            <person name="Duangmal K."/>
            <person name="Teo W.F.A."/>
            <person name="Lipun K."/>
        </authorList>
    </citation>
    <scope>NUCLEOTIDE SEQUENCE [LARGE SCALE GENOMIC DNA]</scope>
    <source>
        <strain evidence="2 3">TISTR 2346</strain>
    </source>
</reference>
<feature type="domain" description="DUF397" evidence="1">
    <location>
        <begin position="10"/>
        <end position="60"/>
    </location>
</feature>
<gene>
    <name evidence="2" type="ORF">FNH04_17720</name>
</gene>
<evidence type="ECO:0000259" key="1">
    <source>
        <dbReference type="Pfam" id="PF04149"/>
    </source>
</evidence>
<evidence type="ECO:0000313" key="3">
    <source>
        <dbReference type="Proteomes" id="UP000326979"/>
    </source>
</evidence>
<dbReference type="Pfam" id="PF04149">
    <property type="entry name" value="DUF397"/>
    <property type="match status" value="1"/>
</dbReference>
<keyword evidence="3" id="KW-1185">Reference proteome</keyword>
<protein>
    <submittedName>
        <fullName evidence="2">DUF397 domain-containing protein</fullName>
    </submittedName>
</protein>
<comment type="caution">
    <text evidence="2">The sequence shown here is derived from an EMBL/GenBank/DDBJ whole genome shotgun (WGS) entry which is preliminary data.</text>
</comment>
<dbReference type="InterPro" id="IPR007278">
    <property type="entry name" value="DUF397"/>
</dbReference>
<dbReference type="AlphaFoldDB" id="A0A5N8W2G5"/>